<protein>
    <recommendedName>
        <fullName evidence="4">C-CAP/cofactor C-like domain-containing protein</fullName>
    </recommendedName>
</protein>
<dbReference type="Pfam" id="PF07986">
    <property type="entry name" value="TBCC"/>
    <property type="match status" value="1"/>
</dbReference>
<dbReference type="PROSITE" id="PS51329">
    <property type="entry name" value="C_CAP_COFACTOR_C"/>
    <property type="match status" value="1"/>
</dbReference>
<evidence type="ECO:0000259" key="4">
    <source>
        <dbReference type="PROSITE" id="PS51329"/>
    </source>
</evidence>
<dbReference type="GO" id="GO:0007023">
    <property type="term" value="P:post-chaperonin tubulin folding pathway"/>
    <property type="evidence" value="ECO:0007669"/>
    <property type="project" value="InterPro"/>
</dbReference>
<dbReference type="InterPro" id="IPR017901">
    <property type="entry name" value="C-CAP_CF_C-like"/>
</dbReference>
<proteinExistence type="inferred from homology"/>
<comment type="similarity">
    <text evidence="1">Belongs to the TBCC family.</text>
</comment>
<comment type="caution">
    <text evidence="5">The sequence shown here is derived from an EMBL/GenBank/DDBJ whole genome shotgun (WGS) entry which is preliminary data.</text>
</comment>
<dbReference type="InterPro" id="IPR027684">
    <property type="entry name" value="TBCC"/>
</dbReference>
<dbReference type="PANTHER" id="PTHR15139:SF0">
    <property type="entry name" value="TUBULIN-SPECIFIC CHAPERONE C"/>
    <property type="match status" value="1"/>
</dbReference>
<dbReference type="EMBL" id="JAFJZO010000036">
    <property type="protein sequence ID" value="KAG5490201.1"/>
    <property type="molecule type" value="Genomic_DNA"/>
</dbReference>
<name>A0A836HBE5_9TRYP</name>
<accession>A0A836HBE5</accession>
<feature type="region of interest" description="Disordered" evidence="3">
    <location>
        <begin position="315"/>
        <end position="336"/>
    </location>
</feature>
<dbReference type="GO" id="GO:0005737">
    <property type="term" value="C:cytoplasm"/>
    <property type="evidence" value="ECO:0007669"/>
    <property type="project" value="TreeGrafter"/>
</dbReference>
<dbReference type="OrthoDB" id="194775at2759"/>
<sequence>MEEKFLKLRQEREEQRQQRAKETVAITVQRQQYEAEADLLEAQVTQLLQEGKVVDSQQRIDALRTLVQDTSNSICLTAHEMARANSILARLQQLVDEKRSGAAPQKFKFSSRLKAKPTSDATCANSSSLQTEESDKNRGIAAAAVPVAGTTRSTSGVGNVYGPSTGTDLFITHSRSAFINDCADCTIYCLPIAGSVFLSNCTNCRAYVACHQLRLKSCVNLDLYVWCASTPIIETCDGMRFGPYRRWAGLLSSSTDDGKRYATHAEWVRNVGEIEDAEGTEQNYVKVDDFQWVKKSASPHWRVLTKEEERVSNTTFGPATQPLIPLPAHPTAPAIN</sequence>
<gene>
    <name evidence="5" type="ORF">JKF63_00320</name>
</gene>
<dbReference type="InterPro" id="IPR016098">
    <property type="entry name" value="CAP/MinC_C"/>
</dbReference>
<feature type="region of interest" description="Disordered" evidence="3">
    <location>
        <begin position="1"/>
        <end position="20"/>
    </location>
</feature>
<dbReference type="Proteomes" id="UP000674318">
    <property type="component" value="Unassembled WGS sequence"/>
</dbReference>
<reference evidence="5 6" key="1">
    <citation type="submission" date="2021-02" db="EMBL/GenBank/DDBJ databases">
        <title>Porcisia hertigi Genome sequencing and assembly.</title>
        <authorList>
            <person name="Almutairi H."/>
            <person name="Gatherer D."/>
        </authorList>
    </citation>
    <scope>NUCLEOTIDE SEQUENCE [LARGE SCALE GENOMIC DNA]</scope>
    <source>
        <strain evidence="5 6">C119</strain>
    </source>
</reference>
<dbReference type="RefSeq" id="XP_067752529.1">
    <property type="nucleotide sequence ID" value="XM_067896372.1"/>
</dbReference>
<evidence type="ECO:0000256" key="2">
    <source>
        <dbReference type="ARBA" id="ARBA00023186"/>
    </source>
</evidence>
<dbReference type="PANTHER" id="PTHR15139">
    <property type="entry name" value="TUBULIN FOLDING COFACTOR C"/>
    <property type="match status" value="1"/>
</dbReference>
<evidence type="ECO:0000256" key="3">
    <source>
        <dbReference type="SAM" id="MobiDB-lite"/>
    </source>
</evidence>
<dbReference type="InterPro" id="IPR012945">
    <property type="entry name" value="Tubulin-bd_cofactor_C_dom"/>
</dbReference>
<organism evidence="5 6">
    <name type="scientific">Porcisia hertigi</name>
    <dbReference type="NCBI Taxonomy" id="2761500"/>
    <lineage>
        <taxon>Eukaryota</taxon>
        <taxon>Discoba</taxon>
        <taxon>Euglenozoa</taxon>
        <taxon>Kinetoplastea</taxon>
        <taxon>Metakinetoplastina</taxon>
        <taxon>Trypanosomatida</taxon>
        <taxon>Trypanosomatidae</taxon>
        <taxon>Leishmaniinae</taxon>
        <taxon>Porcisia</taxon>
    </lineage>
</organism>
<evidence type="ECO:0000313" key="6">
    <source>
        <dbReference type="Proteomes" id="UP000674318"/>
    </source>
</evidence>
<dbReference type="GeneID" id="94286449"/>
<feature type="domain" description="C-CAP/cofactor C-like" evidence="4">
    <location>
        <begin position="142"/>
        <end position="292"/>
    </location>
</feature>
<dbReference type="KEGG" id="phet:94286449"/>
<evidence type="ECO:0000313" key="5">
    <source>
        <dbReference type="EMBL" id="KAG5490201.1"/>
    </source>
</evidence>
<dbReference type="GO" id="GO:0007021">
    <property type="term" value="P:tubulin complex assembly"/>
    <property type="evidence" value="ECO:0007669"/>
    <property type="project" value="TreeGrafter"/>
</dbReference>
<dbReference type="Gene3D" id="2.160.20.70">
    <property type="match status" value="1"/>
</dbReference>
<dbReference type="SMART" id="SM00673">
    <property type="entry name" value="CARP"/>
    <property type="match status" value="2"/>
</dbReference>
<keyword evidence="2" id="KW-0143">Chaperone</keyword>
<keyword evidence="6" id="KW-1185">Reference proteome</keyword>
<evidence type="ECO:0000256" key="1">
    <source>
        <dbReference type="ARBA" id="ARBA00008848"/>
    </source>
</evidence>
<dbReference type="InterPro" id="IPR006599">
    <property type="entry name" value="CARP_motif"/>
</dbReference>
<dbReference type="AlphaFoldDB" id="A0A836HBE5"/>